<feature type="compositionally biased region" description="Basic and acidic residues" evidence="1">
    <location>
        <begin position="279"/>
        <end position="306"/>
    </location>
</feature>
<feature type="compositionally biased region" description="Basic residues" evidence="1">
    <location>
        <begin position="307"/>
        <end position="318"/>
    </location>
</feature>
<gene>
    <name evidence="2" type="ORF">PODLI_1B035659</name>
</gene>
<dbReference type="AlphaFoldDB" id="A0AA35PQ03"/>
<dbReference type="Proteomes" id="UP001178461">
    <property type="component" value="Chromosome Z"/>
</dbReference>
<evidence type="ECO:0000313" key="2">
    <source>
        <dbReference type="EMBL" id="CAI5793885.1"/>
    </source>
</evidence>
<accession>A0AA35PQ03</accession>
<feature type="compositionally biased region" description="Pro residues" evidence="1">
    <location>
        <begin position="66"/>
        <end position="79"/>
    </location>
</feature>
<evidence type="ECO:0000313" key="3">
    <source>
        <dbReference type="Proteomes" id="UP001178461"/>
    </source>
</evidence>
<evidence type="ECO:0000256" key="1">
    <source>
        <dbReference type="SAM" id="MobiDB-lite"/>
    </source>
</evidence>
<name>A0AA35PQ03_9SAUR</name>
<feature type="compositionally biased region" description="Basic and acidic residues" evidence="1">
    <location>
        <begin position="26"/>
        <end position="41"/>
    </location>
</feature>
<dbReference type="PANTHER" id="PTHR13484">
    <property type="entry name" value="FIP1-LIKE 1 PROTEIN"/>
    <property type="match status" value="1"/>
</dbReference>
<protein>
    <submittedName>
        <fullName evidence="2">Uncharacterized protein</fullName>
    </submittedName>
</protein>
<reference evidence="2" key="1">
    <citation type="submission" date="2022-12" db="EMBL/GenBank/DDBJ databases">
        <authorList>
            <person name="Alioto T."/>
            <person name="Alioto T."/>
            <person name="Gomez Garrido J."/>
        </authorList>
    </citation>
    <scope>NUCLEOTIDE SEQUENCE</scope>
</reference>
<sequence>MSVEQSSQSSRKLSVTIDVIGGEPGTIRRVEGRRRDKHGSEENSIQVLGDNGSKAHPTKSLQQPGPQQPLVPPTGPPPSVGGSPLSCFFLPWMPVTSSPPLCHHPGLFPPLHASPPPLSIPTHGGLYLQLLLSSVVCRECGDALEEASETAEKYSSHNVSWLLSSCDVLICVPSAEKSASYSNSQPPPFGYKSTASGFISYPPISTSHMPWMTTASNISKSTHWEHSGSRGERDCDWTSATSEYNDDERDHYYSREGSYNFEQDYHSRDNSWEREYHHWEQRHRDKEEAGKHKSWCKQHESKECESHKHHKRKKKEKS</sequence>
<feature type="region of interest" description="Disordered" evidence="1">
    <location>
        <begin position="1"/>
        <end position="79"/>
    </location>
</feature>
<keyword evidence="3" id="KW-1185">Reference proteome</keyword>
<feature type="region of interest" description="Disordered" evidence="1">
    <location>
        <begin position="279"/>
        <end position="318"/>
    </location>
</feature>
<dbReference type="GO" id="GO:0005847">
    <property type="term" value="C:mRNA cleavage and polyadenylation specificity factor complex"/>
    <property type="evidence" value="ECO:0007669"/>
    <property type="project" value="TreeGrafter"/>
</dbReference>
<dbReference type="PANTHER" id="PTHR13484:SF0">
    <property type="entry name" value="PRE-MRNA 3'-END-PROCESSING FACTOR FIP1"/>
    <property type="match status" value="1"/>
</dbReference>
<feature type="compositionally biased region" description="Polar residues" evidence="1">
    <location>
        <begin position="1"/>
        <end position="13"/>
    </location>
</feature>
<organism evidence="2 3">
    <name type="scientific">Podarcis lilfordi</name>
    <name type="common">Lilford's wall lizard</name>
    <dbReference type="NCBI Taxonomy" id="74358"/>
    <lineage>
        <taxon>Eukaryota</taxon>
        <taxon>Metazoa</taxon>
        <taxon>Chordata</taxon>
        <taxon>Craniata</taxon>
        <taxon>Vertebrata</taxon>
        <taxon>Euteleostomi</taxon>
        <taxon>Lepidosauria</taxon>
        <taxon>Squamata</taxon>
        <taxon>Bifurcata</taxon>
        <taxon>Unidentata</taxon>
        <taxon>Episquamata</taxon>
        <taxon>Laterata</taxon>
        <taxon>Lacertibaenia</taxon>
        <taxon>Lacertidae</taxon>
        <taxon>Podarcis</taxon>
    </lineage>
</organism>
<dbReference type="InterPro" id="IPR051187">
    <property type="entry name" value="Pre-mRNA_3'-end_processing_reg"/>
</dbReference>
<dbReference type="EMBL" id="OX395140">
    <property type="protein sequence ID" value="CAI5793885.1"/>
    <property type="molecule type" value="Genomic_DNA"/>
</dbReference>
<proteinExistence type="predicted"/>